<dbReference type="RefSeq" id="XP_065671289.1">
    <property type="nucleotide sequence ID" value="XM_065815217.1"/>
</dbReference>
<dbReference type="RefSeq" id="XP_065671283.1">
    <property type="nucleotide sequence ID" value="XM_065815211.1"/>
</dbReference>
<dbReference type="Proteomes" id="UP001652625">
    <property type="component" value="Chromosome 13"/>
</dbReference>
<proteinExistence type="predicted"/>
<feature type="coiled-coil region" evidence="1">
    <location>
        <begin position="966"/>
        <end position="993"/>
    </location>
</feature>
<keyword evidence="2" id="KW-1185">Reference proteome</keyword>
<evidence type="ECO:0000313" key="9">
    <source>
        <dbReference type="RefSeq" id="XP_065671290.1"/>
    </source>
</evidence>
<evidence type="ECO:0000313" key="6">
    <source>
        <dbReference type="RefSeq" id="XP_065671286.1"/>
    </source>
</evidence>
<evidence type="ECO:0000313" key="7">
    <source>
        <dbReference type="RefSeq" id="XP_065671287.1"/>
    </source>
</evidence>
<dbReference type="GeneID" id="136089291"/>
<sequence length="1034" mass="118086">MKLKYITWTVASCVALCSNTNVFRINHGRVIDSSKISLTPSKMQDLWKGIEQNKYVNHIIWGDNTPTDPISVELQQKIEEKIIQNNKNYLKHPNDFIHALLSSYVYKNSVPGEKVEFKSDDKIKYNQYLTNWKVQKVYNKPEAGKYYAATFTNESEYQIVLAHRGTTATIEDIFKSDSPIRTDIIGVLGKEVVAQLVQDYVVTKEVVAYAKENGYQLSITGHSLGAWLAEFSVYFCAADFLYPAKAVTFDSPGSIGIKRFSSNIVNPDTEKNAGNLDLVTYLSSPNLVNTCHEHLGTSYRLFPKVKIPELLVKAFGLINVVKKVDIEPISSIFSHSLDPIIETFNPVTGKPEEYQLIKNWPAIKYTPKKPTGLNVVTQLFSIASSENTNKEGLDAKDRISKTLSSRTLISMLNLLGDILTGRIDQSQQIECWKYLKQIPEGELPESHITNPENEFGLKYNSRYEVDKVNLFKDRIDKPSLRYLKALANQREDFSCKNPLINKQLSVIRKQYVIKSDRDNTNPNKIIESNGDEDLTVEQLNNWLSILVAVDRELQFTLDNDNQGQKFSDAVTQSYQKLSNYANQISPDLVSKSSGNQNKDDTFERVQKAINDFKNLGAEDTIKHDFIANKITSDKVNNCIRTMHSLSNHYMYKLHDGKIARDLLQSCKEIAENCIPYKEGSELYFNNLEPQAIYEILPKCDNQPEEIAILYTKIIYHLGRTYIYQKPGTREDAKKYFKLAEYLGKKFDLLEGHLSVRSGLGIIKEDAIDASIKAGSYSVAQAKSKYLKAIELYKELKSNEKPLHDNPLAPQQKKVVPKDDPYNNIECNEQIVKYYGKLVSITPNPEEKVQYTKEIIECTKCLFDKLQEVQNKKSASVFNTLGDALLKLNDANVEPSELMKLMQLVEKKLVNESKEKTGEKKSNLETIYLLFADANKKSSNYDFTKADSANGMMKVRSRQIAVSPKKRDLMLKEIKELKNERDTVNKKINREIDYGNIALVNKSQEDSQEETLTIVYIPENYDFESYVERKKKKLW</sequence>
<evidence type="ECO:0000313" key="5">
    <source>
        <dbReference type="RefSeq" id="XP_065671285.1"/>
    </source>
</evidence>
<evidence type="ECO:0000313" key="8">
    <source>
        <dbReference type="RefSeq" id="XP_065671289.1"/>
    </source>
</evidence>
<name>A0ABM4DAB0_HYDVU</name>
<accession>A0ABM4DAB0</accession>
<evidence type="ECO:0000313" key="2">
    <source>
        <dbReference type="Proteomes" id="UP001652625"/>
    </source>
</evidence>
<dbReference type="SUPFAM" id="SSF53474">
    <property type="entry name" value="alpha/beta-Hydrolases"/>
    <property type="match status" value="1"/>
</dbReference>
<protein>
    <submittedName>
        <fullName evidence="3 4">Uncharacterized protein LOC136089291</fullName>
    </submittedName>
</protein>
<organism evidence="2 7">
    <name type="scientific">Hydra vulgaris</name>
    <name type="common">Hydra</name>
    <name type="synonym">Hydra attenuata</name>
    <dbReference type="NCBI Taxonomy" id="6087"/>
    <lineage>
        <taxon>Eukaryota</taxon>
        <taxon>Metazoa</taxon>
        <taxon>Cnidaria</taxon>
        <taxon>Hydrozoa</taxon>
        <taxon>Hydroidolina</taxon>
        <taxon>Anthoathecata</taxon>
        <taxon>Aplanulata</taxon>
        <taxon>Hydridae</taxon>
        <taxon>Hydra</taxon>
    </lineage>
</organism>
<evidence type="ECO:0000313" key="4">
    <source>
        <dbReference type="RefSeq" id="XP_065671284.1"/>
    </source>
</evidence>
<dbReference type="RefSeq" id="XP_065671287.1">
    <property type="nucleotide sequence ID" value="XM_065815215.1"/>
</dbReference>
<dbReference type="RefSeq" id="XP_065671286.1">
    <property type="nucleotide sequence ID" value="XM_065815214.1"/>
</dbReference>
<dbReference type="Gene3D" id="3.40.50.1820">
    <property type="entry name" value="alpha/beta hydrolase"/>
    <property type="match status" value="1"/>
</dbReference>
<dbReference type="RefSeq" id="XP_065671290.1">
    <property type="nucleotide sequence ID" value="XM_065815218.1"/>
</dbReference>
<reference evidence="3 4" key="1">
    <citation type="submission" date="2025-05" db="UniProtKB">
        <authorList>
            <consortium name="RefSeq"/>
        </authorList>
    </citation>
    <scope>IDENTIFICATION</scope>
</reference>
<evidence type="ECO:0000256" key="1">
    <source>
        <dbReference type="SAM" id="Coils"/>
    </source>
</evidence>
<dbReference type="InterPro" id="IPR029058">
    <property type="entry name" value="AB_hydrolase_fold"/>
</dbReference>
<dbReference type="RefSeq" id="XP_065671284.1">
    <property type="nucleotide sequence ID" value="XM_065815212.1"/>
</dbReference>
<dbReference type="RefSeq" id="XP_065671285.1">
    <property type="nucleotide sequence ID" value="XM_065815213.1"/>
</dbReference>
<evidence type="ECO:0000313" key="3">
    <source>
        <dbReference type="RefSeq" id="XP_065671283.1"/>
    </source>
</evidence>
<keyword evidence="1" id="KW-0175">Coiled coil</keyword>
<gene>
    <name evidence="3 4 5 6 7 8 9" type="primary">LOC136089291</name>
</gene>